<organismHost>
    <name type="scientific">Acanthamoeba</name>
    <dbReference type="NCBI Taxonomy" id="5754"/>
</organismHost>
<name>D2XB30_GBMV</name>
<reference evidence="1 2" key="1">
    <citation type="journal article" date="2009" name="Proc. Natl. Acad. Sci. U.S.A.">
        <title>Giant Marseillevirus highlights the role of amoebae as a melting pot in emergence of chimeric microorganisms.</title>
        <authorList>
            <person name="Boyer M."/>
            <person name="Yutin N."/>
            <person name="Pagnier I."/>
            <person name="Barrassi L."/>
            <person name="Fournous G."/>
            <person name="Espinosa L."/>
            <person name="Robert C."/>
            <person name="Azza S."/>
            <person name="Sun S."/>
            <person name="Rossmann M.G."/>
            <person name="Suzan-Monti M."/>
            <person name="La Scola B."/>
            <person name="Koonin E.V."/>
            <person name="Raoult D."/>
        </authorList>
    </citation>
    <scope>NUCLEOTIDE SEQUENCE [LARGE SCALE GENOMIC DNA]</scope>
    <source>
        <strain evidence="1 2">T19</strain>
    </source>
</reference>
<dbReference type="EMBL" id="GU071086">
    <property type="protein sequence ID" value="ADB04157.1"/>
    <property type="molecule type" value="Genomic_DNA"/>
</dbReference>
<accession>D2XB30</accession>
<organism evidence="1 2">
    <name type="scientific">Marseillevirus marseillevirus</name>
    <name type="common">GBM</name>
    <dbReference type="NCBI Taxonomy" id="694581"/>
    <lineage>
        <taxon>Viruses</taxon>
        <taxon>Varidnaviria</taxon>
        <taxon>Bamfordvirae</taxon>
        <taxon>Nucleocytoviricota</taxon>
        <taxon>Megaviricetes</taxon>
        <taxon>Pimascovirales</taxon>
        <taxon>Pimascovirales incertae sedis</taxon>
        <taxon>Marseilleviridae</taxon>
        <taxon>Marseillevirus</taxon>
        <taxon>Marseillevirus massiliense</taxon>
    </lineage>
</organism>
<gene>
    <name evidence="1" type="ORF">MAR_ORF394</name>
</gene>
<evidence type="ECO:0000313" key="2">
    <source>
        <dbReference type="Proteomes" id="UP000029780"/>
    </source>
</evidence>
<keyword evidence="2" id="KW-1185">Reference proteome</keyword>
<sequence length="113" mass="12954">MSFGRFFERNPLYVEENTVGSTDTDEEMPSLLTPEEVEYETEQEDEILQGEALNEIREQVFGGYDHDGAYNVLCPCCDAYRGQKNVVVLVKGKTSSSTENFKEFSKFEGNIWF</sequence>
<dbReference type="OrthoDB" id="37046at10239"/>
<proteinExistence type="predicted"/>
<evidence type="ECO:0000313" key="1">
    <source>
        <dbReference type="EMBL" id="ADB04157.1"/>
    </source>
</evidence>
<dbReference type="KEGG" id="vg:8746631"/>
<dbReference type="Proteomes" id="UP000029780">
    <property type="component" value="Segment"/>
</dbReference>
<dbReference type="RefSeq" id="YP_003407119.1">
    <property type="nucleotide sequence ID" value="NC_013756.1"/>
</dbReference>
<protein>
    <submittedName>
        <fullName evidence="1">Uncharacterized protein</fullName>
    </submittedName>
</protein>
<dbReference type="GeneID" id="8746631"/>